<dbReference type="InterPro" id="IPR000873">
    <property type="entry name" value="AMP-dep_synth/lig_dom"/>
</dbReference>
<dbReference type="GO" id="GO:0043041">
    <property type="term" value="P:amino acid activation for nonribosomal peptide biosynthetic process"/>
    <property type="evidence" value="ECO:0007669"/>
    <property type="project" value="TreeGrafter"/>
</dbReference>
<organism evidence="4 5">
    <name type="scientific">Mucilaginibacter straminoryzae</name>
    <dbReference type="NCBI Taxonomy" id="2932774"/>
    <lineage>
        <taxon>Bacteria</taxon>
        <taxon>Pseudomonadati</taxon>
        <taxon>Bacteroidota</taxon>
        <taxon>Sphingobacteriia</taxon>
        <taxon>Sphingobacteriales</taxon>
        <taxon>Sphingobacteriaceae</taxon>
        <taxon>Mucilaginibacter</taxon>
    </lineage>
</organism>
<dbReference type="PROSITE" id="PS00455">
    <property type="entry name" value="AMP_BINDING"/>
    <property type="match status" value="1"/>
</dbReference>
<sequence>MLIGERFTYPLEPLHRVISKTVKKYPDALAYKYQDQLLTYSMLEEQSDYMAAFLMANGLCPGTVVGVLLDRSATLVVTLLAILKAGGVYLPMDIDFPEDRILYMLEDSGATMLLTYSDKRVFSAENLTVINLSLAEIAQLKPELPRVSHEWPAYILYTSGSTGRPKGVKVTHQNLVNLLMSMFSFPGMVHTDKLLAVTTISFDISNLELFLPLTAGATLVMADAATARDGKALFRMMKQEQITFMQATPATWKLLLLSGWDEKLDIKIVSCGEPLPKDLAEKILERCASLWNMYGPTETTIYSTGKQILKTDRVITIGKPIGNTEVYILDDQLNPVPWGEIGEIYISGDGVTQGYFAQPELDAEKFVIDPFKDGSAKMYRTGDLGQLTADDEILYLGRLDKQIKIRGYRIEAGEIEYQLKKCPEVAEAVVTTRTDRSHDLRLVAYVMLKDFALNLNFKSLQHDFKDRLAQELPSYMIPSEFYLLEELPLTLNGKIDYKALPAAVRKTTGKVIASADTELEKNLFAIWAEALDTTDFTIDDDFLDVGGHSLIALYIMNEIEKLLGKTVPISALYEYPTIRKLAAVLDNGISDSLAASLVKLKSGGDKHPLYLIHGNGLNLLNFNALVQYLPDDQPVYGFQAIGLNASDAEIGTMEQVAARYVKELLHQNPDGPYLLAGYSYGGNIGIEMARILKNMGKEIRLLALFDANAQNSEKYNSWTSRIGRKILRQGPKAVWFTRSLVKTPAKAIGYQLFLLRNNANRILQKLRLVKQEKSIGVFEQLERVTQKYNEAYYNYRIKPYDGEIYLFKAAERVYFVDDAEQLGWGKYALKVHVREVPGDHKTMFEEPNVATFAAELTRVIDAINCA</sequence>
<dbReference type="InterPro" id="IPR036736">
    <property type="entry name" value="ACP-like_sf"/>
</dbReference>
<dbReference type="GO" id="GO:0044550">
    <property type="term" value="P:secondary metabolite biosynthetic process"/>
    <property type="evidence" value="ECO:0007669"/>
    <property type="project" value="TreeGrafter"/>
</dbReference>
<dbReference type="EMBL" id="JALJEJ010000001">
    <property type="protein sequence ID" value="MCJ8208244.1"/>
    <property type="molecule type" value="Genomic_DNA"/>
</dbReference>
<dbReference type="GO" id="GO:0031177">
    <property type="term" value="F:phosphopantetheine binding"/>
    <property type="evidence" value="ECO:0007669"/>
    <property type="project" value="InterPro"/>
</dbReference>
<dbReference type="Pfam" id="PF00501">
    <property type="entry name" value="AMP-binding"/>
    <property type="match status" value="1"/>
</dbReference>
<keyword evidence="2" id="KW-0597">Phosphoprotein</keyword>
<comment type="caution">
    <text evidence="4">The sequence shown here is derived from an EMBL/GenBank/DDBJ whole genome shotgun (WGS) entry which is preliminary data.</text>
</comment>
<dbReference type="SUPFAM" id="SSF53474">
    <property type="entry name" value="alpha/beta-Hydrolases"/>
    <property type="match status" value="1"/>
</dbReference>
<protein>
    <submittedName>
        <fullName evidence="4">Non-ribosomal peptide synthetase</fullName>
    </submittedName>
</protein>
<evidence type="ECO:0000313" key="4">
    <source>
        <dbReference type="EMBL" id="MCJ8208244.1"/>
    </source>
</evidence>
<reference evidence="4" key="1">
    <citation type="submission" date="2022-04" db="EMBL/GenBank/DDBJ databases">
        <title>Mucilaginibacter sp. RS28 isolated from freshwater.</title>
        <authorList>
            <person name="Ko S.-R."/>
        </authorList>
    </citation>
    <scope>NUCLEOTIDE SEQUENCE</scope>
    <source>
        <strain evidence="4">RS28</strain>
    </source>
</reference>
<dbReference type="PANTHER" id="PTHR45527:SF1">
    <property type="entry name" value="FATTY ACID SYNTHASE"/>
    <property type="match status" value="1"/>
</dbReference>
<name>A0A9X2B780_9SPHI</name>
<dbReference type="InterPro" id="IPR045851">
    <property type="entry name" value="AMP-bd_C_sf"/>
</dbReference>
<proteinExistence type="predicted"/>
<keyword evidence="5" id="KW-1185">Reference proteome</keyword>
<dbReference type="Gene3D" id="3.40.50.1820">
    <property type="entry name" value="alpha/beta hydrolase"/>
    <property type="match status" value="1"/>
</dbReference>
<dbReference type="SMART" id="SM00823">
    <property type="entry name" value="PKS_PP"/>
    <property type="match status" value="1"/>
</dbReference>
<dbReference type="InterPro" id="IPR009081">
    <property type="entry name" value="PP-bd_ACP"/>
</dbReference>
<dbReference type="Pfam" id="PF00550">
    <property type="entry name" value="PP-binding"/>
    <property type="match status" value="1"/>
</dbReference>
<gene>
    <name evidence="4" type="ORF">MUY27_00900</name>
</gene>
<dbReference type="NCBIfam" id="TIGR01733">
    <property type="entry name" value="AA-adenyl-dom"/>
    <property type="match status" value="1"/>
</dbReference>
<dbReference type="Gene3D" id="3.40.50.980">
    <property type="match status" value="2"/>
</dbReference>
<dbReference type="AlphaFoldDB" id="A0A9X2B780"/>
<dbReference type="PROSITE" id="PS50075">
    <property type="entry name" value="CARRIER"/>
    <property type="match status" value="1"/>
</dbReference>
<dbReference type="InterPro" id="IPR010071">
    <property type="entry name" value="AA_adenyl_dom"/>
</dbReference>
<dbReference type="GO" id="GO:0005737">
    <property type="term" value="C:cytoplasm"/>
    <property type="evidence" value="ECO:0007669"/>
    <property type="project" value="TreeGrafter"/>
</dbReference>
<dbReference type="SUPFAM" id="SSF56801">
    <property type="entry name" value="Acetyl-CoA synthetase-like"/>
    <property type="match status" value="1"/>
</dbReference>
<dbReference type="InterPro" id="IPR029058">
    <property type="entry name" value="AB_hydrolase_fold"/>
</dbReference>
<keyword evidence="1" id="KW-0596">Phosphopantetheine</keyword>
<evidence type="ECO:0000256" key="2">
    <source>
        <dbReference type="ARBA" id="ARBA00022553"/>
    </source>
</evidence>
<dbReference type="Proteomes" id="UP001139450">
    <property type="component" value="Unassembled WGS sequence"/>
</dbReference>
<dbReference type="Gene3D" id="1.10.1200.10">
    <property type="entry name" value="ACP-like"/>
    <property type="match status" value="1"/>
</dbReference>
<evidence type="ECO:0000256" key="1">
    <source>
        <dbReference type="ARBA" id="ARBA00022450"/>
    </source>
</evidence>
<accession>A0A9X2B780</accession>
<dbReference type="FunFam" id="3.40.50.12780:FF:000012">
    <property type="entry name" value="Non-ribosomal peptide synthetase"/>
    <property type="match status" value="1"/>
</dbReference>
<dbReference type="InterPro" id="IPR025110">
    <property type="entry name" value="AMP-bd_C"/>
</dbReference>
<dbReference type="Gene3D" id="3.30.300.30">
    <property type="match status" value="1"/>
</dbReference>
<dbReference type="InterPro" id="IPR020845">
    <property type="entry name" value="AMP-binding_CS"/>
</dbReference>
<dbReference type="InterPro" id="IPR020806">
    <property type="entry name" value="PKS_PP-bd"/>
</dbReference>
<evidence type="ECO:0000313" key="5">
    <source>
        <dbReference type="Proteomes" id="UP001139450"/>
    </source>
</evidence>
<dbReference type="SUPFAM" id="SSF47336">
    <property type="entry name" value="ACP-like"/>
    <property type="match status" value="1"/>
</dbReference>
<dbReference type="Pfam" id="PF13193">
    <property type="entry name" value="AMP-binding_C"/>
    <property type="match status" value="1"/>
</dbReference>
<dbReference type="Pfam" id="PF00975">
    <property type="entry name" value="Thioesterase"/>
    <property type="match status" value="1"/>
</dbReference>
<dbReference type="PANTHER" id="PTHR45527">
    <property type="entry name" value="NONRIBOSOMAL PEPTIDE SYNTHETASE"/>
    <property type="match status" value="1"/>
</dbReference>
<dbReference type="InterPro" id="IPR001031">
    <property type="entry name" value="Thioesterase"/>
</dbReference>
<dbReference type="Gene3D" id="2.30.38.10">
    <property type="entry name" value="Luciferase, Domain 3"/>
    <property type="match status" value="1"/>
</dbReference>
<evidence type="ECO:0000259" key="3">
    <source>
        <dbReference type="PROSITE" id="PS50075"/>
    </source>
</evidence>
<feature type="domain" description="Carrier" evidence="3">
    <location>
        <begin position="514"/>
        <end position="589"/>
    </location>
</feature>
<dbReference type="FunFam" id="3.40.50.980:FF:000001">
    <property type="entry name" value="Non-ribosomal peptide synthetase"/>
    <property type="match status" value="1"/>
</dbReference>